<dbReference type="Proteomes" id="UP000186817">
    <property type="component" value="Unassembled WGS sequence"/>
</dbReference>
<accession>A0A1Q9BV65</accession>
<organism evidence="1 2">
    <name type="scientific">Symbiodinium microadriaticum</name>
    <name type="common">Dinoflagellate</name>
    <name type="synonym">Zooxanthella microadriatica</name>
    <dbReference type="NCBI Taxonomy" id="2951"/>
    <lineage>
        <taxon>Eukaryota</taxon>
        <taxon>Sar</taxon>
        <taxon>Alveolata</taxon>
        <taxon>Dinophyceae</taxon>
        <taxon>Suessiales</taxon>
        <taxon>Symbiodiniaceae</taxon>
        <taxon>Symbiodinium</taxon>
    </lineage>
</organism>
<dbReference type="EMBL" id="LSRX01003476">
    <property type="protein sequence ID" value="OLP74603.1"/>
    <property type="molecule type" value="Genomic_DNA"/>
</dbReference>
<dbReference type="OrthoDB" id="420910at2759"/>
<keyword evidence="2" id="KW-1185">Reference proteome</keyword>
<name>A0A1Q9BV65_SYMMI</name>
<evidence type="ECO:0000313" key="2">
    <source>
        <dbReference type="Proteomes" id="UP000186817"/>
    </source>
</evidence>
<comment type="caution">
    <text evidence="1">The sequence shown here is derived from an EMBL/GenBank/DDBJ whole genome shotgun (WGS) entry which is preliminary data.</text>
</comment>
<evidence type="ECO:0000313" key="1">
    <source>
        <dbReference type="EMBL" id="OLP74603.1"/>
    </source>
</evidence>
<dbReference type="AlphaFoldDB" id="A0A1Q9BV65"/>
<reference evidence="1 2" key="1">
    <citation type="submission" date="2016-02" db="EMBL/GenBank/DDBJ databases">
        <title>Genome analysis of coral dinoflagellate symbionts highlights evolutionary adaptations to a symbiotic lifestyle.</title>
        <authorList>
            <person name="Aranda M."/>
            <person name="Li Y."/>
            <person name="Liew Y.J."/>
            <person name="Baumgarten S."/>
            <person name="Simakov O."/>
            <person name="Wilson M."/>
            <person name="Piel J."/>
            <person name="Ashoor H."/>
            <person name="Bougouffa S."/>
            <person name="Bajic V.B."/>
            <person name="Ryu T."/>
            <person name="Ravasi T."/>
            <person name="Bayer T."/>
            <person name="Micklem G."/>
            <person name="Kim H."/>
            <person name="Bhak J."/>
            <person name="Lajeunesse T.C."/>
            <person name="Voolstra C.R."/>
        </authorList>
    </citation>
    <scope>NUCLEOTIDE SEQUENCE [LARGE SCALE GENOMIC DNA]</scope>
    <source>
        <strain evidence="1 2">CCMP2467</strain>
    </source>
</reference>
<gene>
    <name evidence="1" type="ORF">AK812_SmicGene45810</name>
</gene>
<sequence length="166" mass="18074">MASGSGLEARFRDAYQRAGLRDPFPMKREANVKPNEALGKAKPRLIISTGDVGAVTHLFDAGAVEHLVFSDPLFEGRSIKHAEPEEVADRVGSRARKFDYVASMDFGSFDGSCTNEVRDIVENSIIVALLKEAHLLNKADGGVWKVSALEDRLKAPQAPQNALKRG</sequence>
<protein>
    <submittedName>
        <fullName evidence="1">Uncharacterized protein</fullName>
    </submittedName>
</protein>
<proteinExistence type="predicted"/>